<accession>A0ABD2Q3H1</accession>
<dbReference type="Gene3D" id="3.30.70.330">
    <property type="match status" value="2"/>
</dbReference>
<feature type="domain" description="RRM" evidence="7">
    <location>
        <begin position="99"/>
        <end position="173"/>
    </location>
</feature>
<dbReference type="GO" id="GO:0005634">
    <property type="term" value="C:nucleus"/>
    <property type="evidence" value="ECO:0007669"/>
    <property type="project" value="UniProtKB-SubCell"/>
</dbReference>
<comment type="subcellular location">
    <subcellularLocation>
        <location evidence="1">Nucleus</location>
    </subcellularLocation>
</comment>
<dbReference type="SUPFAM" id="SSF100939">
    <property type="entry name" value="SPOC domain-like"/>
    <property type="match status" value="1"/>
</dbReference>
<feature type="domain" description="RRM" evidence="7">
    <location>
        <begin position="18"/>
        <end position="95"/>
    </location>
</feature>
<dbReference type="PROSITE" id="PS50917">
    <property type="entry name" value="SPOC"/>
    <property type="match status" value="1"/>
</dbReference>
<keyword evidence="5" id="KW-0539">Nucleus</keyword>
<dbReference type="PROSITE" id="PS50102">
    <property type="entry name" value="RRM"/>
    <property type="match status" value="2"/>
</dbReference>
<evidence type="ECO:0000256" key="6">
    <source>
        <dbReference type="PROSITE-ProRule" id="PRU00176"/>
    </source>
</evidence>
<evidence type="ECO:0000313" key="9">
    <source>
        <dbReference type="EMBL" id="KAL3313903.1"/>
    </source>
</evidence>
<evidence type="ECO:0000256" key="3">
    <source>
        <dbReference type="ARBA" id="ARBA00022553"/>
    </source>
</evidence>
<evidence type="ECO:0000259" key="7">
    <source>
        <dbReference type="PROSITE" id="PS50102"/>
    </source>
</evidence>
<dbReference type="Gene3D" id="2.40.290.10">
    <property type="match status" value="1"/>
</dbReference>
<dbReference type="GO" id="GO:0003723">
    <property type="term" value="F:RNA binding"/>
    <property type="evidence" value="ECO:0007669"/>
    <property type="project" value="UniProtKB-UniRule"/>
</dbReference>
<dbReference type="SMART" id="SM00360">
    <property type="entry name" value="RRM"/>
    <property type="match status" value="2"/>
</dbReference>
<evidence type="ECO:0000256" key="5">
    <source>
        <dbReference type="ARBA" id="ARBA00023242"/>
    </source>
</evidence>
<evidence type="ECO:0000256" key="2">
    <source>
        <dbReference type="ARBA" id="ARBA00005387"/>
    </source>
</evidence>
<keyword evidence="4 6" id="KW-0694">RNA-binding</keyword>
<name>A0ABD2Q3H1_9PLAT</name>
<feature type="domain" description="SPOC" evidence="8">
    <location>
        <begin position="247"/>
        <end position="410"/>
    </location>
</feature>
<comment type="similarity">
    <text evidence="2">Belongs to the RRM Spen family.</text>
</comment>
<evidence type="ECO:0000259" key="8">
    <source>
        <dbReference type="PROSITE" id="PS50917"/>
    </source>
</evidence>
<gene>
    <name evidence="9" type="primary">RBM15</name>
    <name evidence="9" type="ORF">Ciccas_007489</name>
</gene>
<evidence type="ECO:0000313" key="10">
    <source>
        <dbReference type="Proteomes" id="UP001626550"/>
    </source>
</evidence>
<keyword evidence="10" id="KW-1185">Reference proteome</keyword>
<dbReference type="EMBL" id="JBJKFK010001158">
    <property type="protein sequence ID" value="KAL3313903.1"/>
    <property type="molecule type" value="Genomic_DNA"/>
</dbReference>
<dbReference type="Pfam" id="PF00076">
    <property type="entry name" value="RRM_1"/>
    <property type="match status" value="2"/>
</dbReference>
<dbReference type="SUPFAM" id="SSF54928">
    <property type="entry name" value="RNA-binding domain, RBD"/>
    <property type="match status" value="1"/>
</dbReference>
<dbReference type="InterPro" id="IPR012677">
    <property type="entry name" value="Nucleotide-bd_a/b_plait_sf"/>
</dbReference>
<sequence length="415" mass="45988">MPESKLFCNLVLHVKASRTLFVGSLEPDIQEHEILAFFSPFGHIEHVDIKRPPPGNPSAYAFVRFENIDMTARAKMLMNGQCVRSTHCKIGFGKPAPSKSVYIGGLSSAISSENLFDLLTKFGSLNYFFYEVGQNFAIASYINEEMAATAVSNLRGHKPENFDSEIYLDFSSMDIPSFLMQNTSLVKEIIAANTDSLAIFSIRELTFFPAPVPTQRKRLFDLSFLRSLVPCKFEQDNSELCQVSTILDLKNATEPSIGMSTVTLKSSIFPFDSYHLAGNRDLSEELIKEKCLSISKRLSTNAISVSETVETIARSLNEKPTNISIVLGLAKHTSLVILPKNATTTLRPLPCLIAYLRLKNSAALIRSSSYFVVLLAPGSFSLCLLKLAAPKLPCDVVTLNEFIVLLVCKNKSKYK</sequence>
<evidence type="ECO:0000256" key="1">
    <source>
        <dbReference type="ARBA" id="ARBA00004123"/>
    </source>
</evidence>
<dbReference type="InterPro" id="IPR000504">
    <property type="entry name" value="RRM_dom"/>
</dbReference>
<keyword evidence="3" id="KW-0597">Phosphoprotein</keyword>
<evidence type="ECO:0000256" key="4">
    <source>
        <dbReference type="ARBA" id="ARBA00022884"/>
    </source>
</evidence>
<dbReference type="PANTHER" id="PTHR23189">
    <property type="entry name" value="RNA RECOGNITION MOTIF-CONTAINING"/>
    <property type="match status" value="1"/>
</dbReference>
<comment type="caution">
    <text evidence="9">The sequence shown here is derived from an EMBL/GenBank/DDBJ whole genome shotgun (WGS) entry which is preliminary data.</text>
</comment>
<dbReference type="InterPro" id="IPR010912">
    <property type="entry name" value="SPOC_met"/>
</dbReference>
<dbReference type="Proteomes" id="UP001626550">
    <property type="component" value="Unassembled WGS sequence"/>
</dbReference>
<proteinExistence type="inferred from homology"/>
<dbReference type="InterPro" id="IPR016194">
    <property type="entry name" value="SPOC-like_C_dom_sf"/>
</dbReference>
<protein>
    <submittedName>
        <fullName evidence="9">RNA-binding protein 15</fullName>
    </submittedName>
</protein>
<dbReference type="AlphaFoldDB" id="A0ABD2Q3H1"/>
<dbReference type="InterPro" id="IPR035979">
    <property type="entry name" value="RBD_domain_sf"/>
</dbReference>
<reference evidence="9 10" key="1">
    <citation type="submission" date="2024-11" db="EMBL/GenBank/DDBJ databases">
        <title>Adaptive evolution of stress response genes in parasites aligns with host niche diversity.</title>
        <authorList>
            <person name="Hahn C."/>
            <person name="Resl P."/>
        </authorList>
    </citation>
    <scope>NUCLEOTIDE SEQUENCE [LARGE SCALE GENOMIC DNA]</scope>
    <source>
        <strain evidence="9">EGGRZ-B1_66</strain>
        <tissue evidence="9">Body</tissue>
    </source>
</reference>
<organism evidence="9 10">
    <name type="scientific">Cichlidogyrus casuarinus</name>
    <dbReference type="NCBI Taxonomy" id="1844966"/>
    <lineage>
        <taxon>Eukaryota</taxon>
        <taxon>Metazoa</taxon>
        <taxon>Spiralia</taxon>
        <taxon>Lophotrochozoa</taxon>
        <taxon>Platyhelminthes</taxon>
        <taxon>Monogenea</taxon>
        <taxon>Monopisthocotylea</taxon>
        <taxon>Dactylogyridea</taxon>
        <taxon>Ancyrocephalidae</taxon>
        <taxon>Cichlidogyrus</taxon>
    </lineage>
</organism>